<feature type="region of interest" description="Disordered" evidence="1">
    <location>
        <begin position="97"/>
        <end position="128"/>
    </location>
</feature>
<feature type="compositionally biased region" description="Low complexity" evidence="1">
    <location>
        <begin position="10"/>
        <end position="24"/>
    </location>
</feature>
<dbReference type="EMBL" id="CAJOAY010020960">
    <property type="protein sequence ID" value="CAF4344354.1"/>
    <property type="molecule type" value="Genomic_DNA"/>
</dbReference>
<feature type="region of interest" description="Disordered" evidence="1">
    <location>
        <begin position="1"/>
        <end position="34"/>
    </location>
</feature>
<comment type="caution">
    <text evidence="2">The sequence shown here is derived from an EMBL/GenBank/DDBJ whole genome shotgun (WGS) entry which is preliminary data.</text>
</comment>
<organism evidence="2 3">
    <name type="scientific">Adineta steineri</name>
    <dbReference type="NCBI Taxonomy" id="433720"/>
    <lineage>
        <taxon>Eukaryota</taxon>
        <taxon>Metazoa</taxon>
        <taxon>Spiralia</taxon>
        <taxon>Gnathifera</taxon>
        <taxon>Rotifera</taxon>
        <taxon>Eurotatoria</taxon>
        <taxon>Bdelloidea</taxon>
        <taxon>Adinetida</taxon>
        <taxon>Adinetidae</taxon>
        <taxon>Adineta</taxon>
    </lineage>
</organism>
<evidence type="ECO:0000313" key="2">
    <source>
        <dbReference type="EMBL" id="CAF4344354.1"/>
    </source>
</evidence>
<feature type="non-terminal residue" evidence="2">
    <location>
        <position position="137"/>
    </location>
</feature>
<name>A0A820KYA6_9BILA</name>
<evidence type="ECO:0000256" key="1">
    <source>
        <dbReference type="SAM" id="MobiDB-lite"/>
    </source>
</evidence>
<feature type="region of interest" description="Disordered" evidence="1">
    <location>
        <begin position="48"/>
        <end position="76"/>
    </location>
</feature>
<feature type="compositionally biased region" description="Basic and acidic residues" evidence="1">
    <location>
        <begin position="48"/>
        <end position="57"/>
    </location>
</feature>
<sequence>REQRRRQRGRQQQQQQEQQQQEQQEQQERHQQHQQLLQILRLQLQDRLQQEQEERRQQQQQRRSPVPHQNTVTFPFEFGEITVTVRTNRPVTVNIESSVAVPDGPASSPSTTATPQPVVKVEPDHPDYSQFLIDNID</sequence>
<proteinExistence type="predicted"/>
<gene>
    <name evidence="2" type="ORF">OKA104_LOCUS48458</name>
</gene>
<protein>
    <submittedName>
        <fullName evidence="2">Uncharacterized protein</fullName>
    </submittedName>
</protein>
<evidence type="ECO:0000313" key="3">
    <source>
        <dbReference type="Proteomes" id="UP000663881"/>
    </source>
</evidence>
<dbReference type="AlphaFoldDB" id="A0A820KYA6"/>
<reference evidence="2" key="1">
    <citation type="submission" date="2021-02" db="EMBL/GenBank/DDBJ databases">
        <authorList>
            <person name="Nowell W R."/>
        </authorList>
    </citation>
    <scope>NUCLEOTIDE SEQUENCE</scope>
</reference>
<dbReference type="Proteomes" id="UP000663881">
    <property type="component" value="Unassembled WGS sequence"/>
</dbReference>
<accession>A0A820KYA6</accession>